<evidence type="ECO:0000259" key="3">
    <source>
        <dbReference type="PROSITE" id="PS01031"/>
    </source>
</evidence>
<dbReference type="EMBL" id="JBHLWN010000102">
    <property type="protein sequence ID" value="MFC0215749.1"/>
    <property type="molecule type" value="Genomic_DNA"/>
</dbReference>
<dbReference type="PROSITE" id="PS01031">
    <property type="entry name" value="SHSP"/>
    <property type="match status" value="1"/>
</dbReference>
<dbReference type="InterPro" id="IPR002068">
    <property type="entry name" value="A-crystallin/Hsp20_dom"/>
</dbReference>
<evidence type="ECO:0000313" key="5">
    <source>
        <dbReference type="Proteomes" id="UP001589776"/>
    </source>
</evidence>
<dbReference type="Pfam" id="PF00011">
    <property type="entry name" value="HSP20"/>
    <property type="match status" value="1"/>
</dbReference>
<evidence type="ECO:0000256" key="1">
    <source>
        <dbReference type="PROSITE-ProRule" id="PRU00285"/>
    </source>
</evidence>
<dbReference type="Gene3D" id="2.60.40.790">
    <property type="match status" value="1"/>
</dbReference>
<dbReference type="RefSeq" id="WP_377473237.1">
    <property type="nucleotide sequence ID" value="NZ_JBHLWN010000102.1"/>
</dbReference>
<dbReference type="PANTHER" id="PTHR11527">
    <property type="entry name" value="HEAT-SHOCK PROTEIN 20 FAMILY MEMBER"/>
    <property type="match status" value="1"/>
</dbReference>
<evidence type="ECO:0000313" key="4">
    <source>
        <dbReference type="EMBL" id="MFC0215749.1"/>
    </source>
</evidence>
<protein>
    <submittedName>
        <fullName evidence="4">Hsp20/alpha crystallin family protein</fullName>
    </submittedName>
</protein>
<dbReference type="SUPFAM" id="SSF49764">
    <property type="entry name" value="HSP20-like chaperones"/>
    <property type="match status" value="1"/>
</dbReference>
<comment type="caution">
    <text evidence="4">The sequence shown here is derived from an EMBL/GenBank/DDBJ whole genome shotgun (WGS) entry which is preliminary data.</text>
</comment>
<name>A0ABV6DSZ9_9BACL</name>
<feature type="domain" description="SHSP" evidence="3">
    <location>
        <begin position="44"/>
        <end position="151"/>
    </location>
</feature>
<dbReference type="InterPro" id="IPR008978">
    <property type="entry name" value="HSP20-like_chaperone"/>
</dbReference>
<organism evidence="4 5">
    <name type="scientific">Paenibacillus chartarius</name>
    <dbReference type="NCBI Taxonomy" id="747481"/>
    <lineage>
        <taxon>Bacteria</taxon>
        <taxon>Bacillati</taxon>
        <taxon>Bacillota</taxon>
        <taxon>Bacilli</taxon>
        <taxon>Bacillales</taxon>
        <taxon>Paenibacillaceae</taxon>
        <taxon>Paenibacillus</taxon>
    </lineage>
</organism>
<sequence length="151" mass="17393">MDFDKLRQWFEMAQKYQGKTFWSGVFDQEYAKQFMNEFNEAGQGNVQTLYPKADIFRNPQEFIILIDIPGVRKEDVQLSLAGDSLYVRGTSRPFYSDMQLIASERFSGTFERAIRLPESVGGAKISAKFENGLLEIHIVRKLEAQVEIPID</sequence>
<dbReference type="Proteomes" id="UP001589776">
    <property type="component" value="Unassembled WGS sequence"/>
</dbReference>
<evidence type="ECO:0000256" key="2">
    <source>
        <dbReference type="RuleBase" id="RU003616"/>
    </source>
</evidence>
<gene>
    <name evidence="4" type="ORF">ACFFK0_25460</name>
</gene>
<proteinExistence type="inferred from homology"/>
<dbReference type="CDD" id="cd06464">
    <property type="entry name" value="ACD_sHsps-like"/>
    <property type="match status" value="1"/>
</dbReference>
<comment type="similarity">
    <text evidence="1 2">Belongs to the small heat shock protein (HSP20) family.</text>
</comment>
<dbReference type="InterPro" id="IPR031107">
    <property type="entry name" value="Small_HSP"/>
</dbReference>
<accession>A0ABV6DSZ9</accession>
<reference evidence="4 5" key="1">
    <citation type="submission" date="2024-09" db="EMBL/GenBank/DDBJ databases">
        <authorList>
            <person name="Sun Q."/>
            <person name="Mori K."/>
        </authorList>
    </citation>
    <scope>NUCLEOTIDE SEQUENCE [LARGE SCALE GENOMIC DNA]</scope>
    <source>
        <strain evidence="4 5">CCM 7759</strain>
    </source>
</reference>
<keyword evidence="5" id="KW-1185">Reference proteome</keyword>